<sequence length="436" mass="49039">MSSKKLGSPLSSIFQQWTTQQQQKQKQQQDNPSSSSSFSASSYRILLQTSYSLQNRISAAEPVENPHLYRRAGVATPQDRATRDIYGDGETTGWLLRLVELAVKQQQQQQQPDTSSDAVANNSSTNTDSIASVIFITTKRRPQNYSVIEELPDELQTKVKVIELASHDPFGWDSDSNDDTEDAESGTTTNMNNLPQLYKRLQDEFRKKDAGPIILIWQSLTPLILVHGFPKILRLLCALPTCLQVWPVNATLLTPKQHAQLEDASNALLCMQGGEMTMIRQGVRERSNILREKLPFRLTPIFKDGQQRYRVVEGAENNEDNSWYDVDHNDGENNNDKGDTNNNNKDVNESNTNAVDKTGSIRSSTRGSKSRGVQLRIEEEDEGGSSSGGRKERIVTKVSSDNDEVAAPNRPRIYMQDNDPEFDDFDEEDPDDDLEI</sequence>
<feature type="region of interest" description="Disordered" evidence="1">
    <location>
        <begin position="16"/>
        <end position="39"/>
    </location>
</feature>
<dbReference type="AlphaFoldDB" id="A0A1E7F6D3"/>
<feature type="compositionally biased region" description="Low complexity" evidence="1">
    <location>
        <begin position="340"/>
        <end position="353"/>
    </location>
</feature>
<dbReference type="EMBL" id="KV784361">
    <property type="protein sequence ID" value="OEU13423.1"/>
    <property type="molecule type" value="Genomic_DNA"/>
</dbReference>
<keyword evidence="3" id="KW-1185">Reference proteome</keyword>
<evidence type="ECO:0008006" key="4">
    <source>
        <dbReference type="Google" id="ProtNLM"/>
    </source>
</evidence>
<feature type="compositionally biased region" description="Acidic residues" evidence="1">
    <location>
        <begin position="175"/>
        <end position="184"/>
    </location>
</feature>
<organism evidence="2 3">
    <name type="scientific">Fragilariopsis cylindrus CCMP1102</name>
    <dbReference type="NCBI Taxonomy" id="635003"/>
    <lineage>
        <taxon>Eukaryota</taxon>
        <taxon>Sar</taxon>
        <taxon>Stramenopiles</taxon>
        <taxon>Ochrophyta</taxon>
        <taxon>Bacillariophyta</taxon>
        <taxon>Bacillariophyceae</taxon>
        <taxon>Bacillariophycidae</taxon>
        <taxon>Bacillariales</taxon>
        <taxon>Bacillariaceae</taxon>
        <taxon>Fragilariopsis</taxon>
    </lineage>
</organism>
<evidence type="ECO:0000313" key="2">
    <source>
        <dbReference type="EMBL" id="OEU13423.1"/>
    </source>
</evidence>
<evidence type="ECO:0000313" key="3">
    <source>
        <dbReference type="Proteomes" id="UP000095751"/>
    </source>
</evidence>
<dbReference type="OrthoDB" id="45824at2759"/>
<proteinExistence type="predicted"/>
<protein>
    <recommendedName>
        <fullName evidence="4">Elongator complex protein 5</fullName>
    </recommendedName>
</protein>
<dbReference type="Proteomes" id="UP000095751">
    <property type="component" value="Unassembled WGS sequence"/>
</dbReference>
<dbReference type="InParanoid" id="A0A1E7F6D3"/>
<evidence type="ECO:0000256" key="1">
    <source>
        <dbReference type="SAM" id="MobiDB-lite"/>
    </source>
</evidence>
<dbReference type="KEGG" id="fcy:FRACYDRAFT_241761"/>
<feature type="compositionally biased region" description="Acidic residues" evidence="1">
    <location>
        <begin position="418"/>
        <end position="436"/>
    </location>
</feature>
<feature type="compositionally biased region" description="Basic and acidic residues" evidence="1">
    <location>
        <begin position="325"/>
        <end position="339"/>
    </location>
</feature>
<reference evidence="2 3" key="1">
    <citation type="submission" date="2016-09" db="EMBL/GenBank/DDBJ databases">
        <title>Extensive genetic diversity and differential bi-allelic expression allows diatom success in the polar Southern Ocean.</title>
        <authorList>
            <consortium name="DOE Joint Genome Institute"/>
            <person name="Mock T."/>
            <person name="Otillar R.P."/>
            <person name="Strauss J."/>
            <person name="Dupont C."/>
            <person name="Frickenhaus S."/>
            <person name="Maumus F."/>
            <person name="Mcmullan M."/>
            <person name="Sanges R."/>
            <person name="Schmutz J."/>
            <person name="Toseland A."/>
            <person name="Valas R."/>
            <person name="Veluchamy A."/>
            <person name="Ward B.J."/>
            <person name="Allen A."/>
            <person name="Barry K."/>
            <person name="Falciatore A."/>
            <person name="Ferrante M."/>
            <person name="Fortunato A.E."/>
            <person name="Gloeckner G."/>
            <person name="Gruber A."/>
            <person name="Hipkin R."/>
            <person name="Janech M."/>
            <person name="Kroth P."/>
            <person name="Leese F."/>
            <person name="Lindquist E."/>
            <person name="Lyon B.R."/>
            <person name="Martin J."/>
            <person name="Mayer C."/>
            <person name="Parker M."/>
            <person name="Quesneville H."/>
            <person name="Raymond J."/>
            <person name="Uhlig C."/>
            <person name="Valentin K.U."/>
            <person name="Worden A.Z."/>
            <person name="Armbrust E.V."/>
            <person name="Bowler C."/>
            <person name="Green B."/>
            <person name="Moulton V."/>
            <person name="Van Oosterhout C."/>
            <person name="Grigoriev I."/>
        </authorList>
    </citation>
    <scope>NUCLEOTIDE SEQUENCE [LARGE SCALE GENOMIC DNA]</scope>
    <source>
        <strain evidence="2 3">CCMP1102</strain>
    </source>
</reference>
<gene>
    <name evidence="2" type="ORF">FRACYDRAFT_241761</name>
</gene>
<accession>A0A1E7F6D3</accession>
<feature type="region of interest" description="Disordered" evidence="1">
    <location>
        <begin position="320"/>
        <end position="436"/>
    </location>
</feature>
<feature type="region of interest" description="Disordered" evidence="1">
    <location>
        <begin position="170"/>
        <end position="191"/>
    </location>
</feature>
<name>A0A1E7F6D3_9STRA</name>